<dbReference type="InterPro" id="IPR005158">
    <property type="entry name" value="BTAD"/>
</dbReference>
<reference evidence="5" key="1">
    <citation type="submission" date="2019-03" db="EMBL/GenBank/DDBJ databases">
        <title>Aquabacterium pictum sp.nov., the first bacteriochlorophyll a-containing freshwater bacterium in the genus Aquabacterium of the class Betaproteobacteria.</title>
        <authorList>
            <person name="Hirose S."/>
            <person name="Tank M."/>
            <person name="Hara E."/>
            <person name="Tamaki H."/>
            <person name="Takaichi S."/>
            <person name="Haruta S."/>
            <person name="Hanada S."/>
        </authorList>
    </citation>
    <scope>NUCLEOTIDE SEQUENCE [LARGE SCALE GENOMIC DNA]</scope>
    <source>
        <strain evidence="5">W35</strain>
    </source>
</reference>
<keyword evidence="1" id="KW-0547">Nucleotide-binding</keyword>
<dbReference type="Pfam" id="PF13191">
    <property type="entry name" value="AAA_16"/>
    <property type="match status" value="1"/>
</dbReference>
<organism evidence="4 5">
    <name type="scientific">Pseudaquabacterium pictum</name>
    <dbReference type="NCBI Taxonomy" id="2315236"/>
    <lineage>
        <taxon>Bacteria</taxon>
        <taxon>Pseudomonadati</taxon>
        <taxon>Pseudomonadota</taxon>
        <taxon>Betaproteobacteria</taxon>
        <taxon>Burkholderiales</taxon>
        <taxon>Sphaerotilaceae</taxon>
        <taxon>Pseudaquabacterium</taxon>
    </lineage>
</organism>
<feature type="domain" description="Bacterial transcriptional activator" evidence="3">
    <location>
        <begin position="118"/>
        <end position="221"/>
    </location>
</feature>
<gene>
    <name evidence="4" type="ORF">AQPW35_36410</name>
</gene>
<evidence type="ECO:0000256" key="2">
    <source>
        <dbReference type="ARBA" id="ARBA00022840"/>
    </source>
</evidence>
<dbReference type="Gene3D" id="1.10.10.10">
    <property type="entry name" value="Winged helix-like DNA-binding domain superfamily/Winged helix DNA-binding domain"/>
    <property type="match status" value="1"/>
</dbReference>
<dbReference type="RefSeq" id="WP_137734289.1">
    <property type="nucleotide sequence ID" value="NZ_BJCL01000010.1"/>
</dbReference>
<dbReference type="InterPro" id="IPR011990">
    <property type="entry name" value="TPR-like_helical_dom_sf"/>
</dbReference>
<dbReference type="GO" id="GO:0005524">
    <property type="term" value="F:ATP binding"/>
    <property type="evidence" value="ECO:0007669"/>
    <property type="project" value="UniProtKB-KW"/>
</dbReference>
<dbReference type="PANTHER" id="PTHR16305:SF35">
    <property type="entry name" value="TRANSCRIPTIONAL ACTIVATOR DOMAIN"/>
    <property type="match status" value="1"/>
</dbReference>
<protein>
    <recommendedName>
        <fullName evidence="3">Bacterial transcriptional activator domain-containing protein</fullName>
    </recommendedName>
</protein>
<dbReference type="PANTHER" id="PTHR16305">
    <property type="entry name" value="TESTICULAR SOLUBLE ADENYLYL CYCLASE"/>
    <property type="match status" value="1"/>
</dbReference>
<dbReference type="Pfam" id="PF13374">
    <property type="entry name" value="TPR_10"/>
    <property type="match status" value="1"/>
</dbReference>
<name>A0A480AUK6_9BURK</name>
<dbReference type="GO" id="GO:0005737">
    <property type="term" value="C:cytoplasm"/>
    <property type="evidence" value="ECO:0007669"/>
    <property type="project" value="TreeGrafter"/>
</dbReference>
<dbReference type="InterPro" id="IPR041664">
    <property type="entry name" value="AAA_16"/>
</dbReference>
<dbReference type="InterPro" id="IPR036388">
    <property type="entry name" value="WH-like_DNA-bd_sf"/>
</dbReference>
<proteinExistence type="predicted"/>
<accession>A0A480AUK6</accession>
<comment type="caution">
    <text evidence="4">The sequence shown here is derived from an EMBL/GenBank/DDBJ whole genome shotgun (WGS) entry which is preliminary data.</text>
</comment>
<dbReference type="SUPFAM" id="SSF48452">
    <property type="entry name" value="TPR-like"/>
    <property type="match status" value="2"/>
</dbReference>
<evidence type="ECO:0000313" key="5">
    <source>
        <dbReference type="Proteomes" id="UP000301751"/>
    </source>
</evidence>
<dbReference type="EMBL" id="BJCL01000010">
    <property type="protein sequence ID" value="GCL64560.1"/>
    <property type="molecule type" value="Genomic_DNA"/>
</dbReference>
<evidence type="ECO:0000256" key="1">
    <source>
        <dbReference type="ARBA" id="ARBA00022741"/>
    </source>
</evidence>
<dbReference type="Gene3D" id="1.25.40.10">
    <property type="entry name" value="Tetratricopeptide repeat domain"/>
    <property type="match status" value="2"/>
</dbReference>
<sequence>MHLSSPDSIWRLTLHGVACWQRGDDAPRPLERKHAALLAWLHLEGPTPRGRLAGLLWPDVPEDRARGNLRQRLLKLRSDAGALVQDDNGMLSIGPGVQVEPPDPPGAELLQNHSFDDCDSLARWLDGRREAERGRRKREWLAEVREAAQSQRLDDALYAADQLLQTDRESEEAYRVLMEVSYLRGDHAAALSAWDRCRDMLRQLYGVQPSAATRQLGDTILMAAQSAQATLAAWAPTPAATRALPVSVLRPPRLVGREIALQQLQAGWRAGHVLCVAGEAGLGKSRLLGDWATALGPCALAAARPGDAVQPYAALGRLVLAAADRFALPTDSADALQAARLLPRLASLAGATVAPVRTDHERSLALWALARWLGGVADRGGQALVLDDLQFADDASLAALQVLAEPAGARPLRFAFALRPDEAGAQAQALLEGLAAGGSFTRVDLAALSADDAQRLLDSLGLPALGAGAWSGPLWRQVGGNPAFLLESVKLLLSSDGAPGADGALPLPASIEAVIQRRIDLLSPQARHLVQLAAIAGSGYSIPLAASALACPPIALSAPLRELEQRQVFIGRQFVHDVIATVTARSVPQAVAEFMHRFVAEHLVQHGGDAAQVATHWQACGEWRLAGVSFRQAAQAARAAALANEHAALLDSAIAALEHDPVAGDLLFDLLHERANAFESQGHEAQRPAIIERLRGLARTEVQQLVVLNLHWGLQVNLGQPLPESQVHAAIDRALAVGEPDLAWQLSRALSWSMAMSNRAEVALALLTRHQGWIDNGADLATRAHYRLARSSIHAYGDRIDAAIAEGRQALAAFSAASDWPNALPAMSNLGVMHYWRGEYADACAVLTDARNRREALYGTGGAGVKIDIHLGAVLYELGRHDDARTMLQGAIAELQRMPPADYIRTDILLAENHLAQMAIALGQADAAAAALASSTDGLAERWVGRRMALRLRWQRCFGTVDAALVAALQGVVARLASPFNRVLMELELARLLAPAEALAACASLHDNPAVQVRPGLQLHCAALATQMARRAGDERAARHWAATAGTLIRHCQPFDMAGSELAQILGADQG</sequence>
<dbReference type="AlphaFoldDB" id="A0A480AUK6"/>
<keyword evidence="5" id="KW-1185">Reference proteome</keyword>
<dbReference type="OrthoDB" id="9150494at2"/>
<dbReference type="SMART" id="SM01043">
    <property type="entry name" value="BTAD"/>
    <property type="match status" value="1"/>
</dbReference>
<keyword evidence="2" id="KW-0067">ATP-binding</keyword>
<dbReference type="Pfam" id="PF03704">
    <property type="entry name" value="BTAD"/>
    <property type="match status" value="1"/>
</dbReference>
<evidence type="ECO:0000313" key="4">
    <source>
        <dbReference type="EMBL" id="GCL64560.1"/>
    </source>
</evidence>
<evidence type="ECO:0000259" key="3">
    <source>
        <dbReference type="SMART" id="SM01043"/>
    </source>
</evidence>
<dbReference type="GO" id="GO:0004016">
    <property type="term" value="F:adenylate cyclase activity"/>
    <property type="evidence" value="ECO:0007669"/>
    <property type="project" value="TreeGrafter"/>
</dbReference>
<dbReference type="Proteomes" id="UP000301751">
    <property type="component" value="Unassembled WGS sequence"/>
</dbReference>